<reference evidence="2" key="1">
    <citation type="submission" date="2016-10" db="EMBL/GenBank/DDBJ databases">
        <authorList>
            <person name="Varghese N."/>
            <person name="Submissions S."/>
        </authorList>
    </citation>
    <scope>NUCLEOTIDE SEQUENCE [LARGE SCALE GENOMIC DNA]</scope>
    <source>
        <strain evidence="2">CGMCC 1.1761</strain>
    </source>
</reference>
<dbReference type="STRING" id="177413.SAMN05660859_0153"/>
<proteinExistence type="predicted"/>
<dbReference type="Proteomes" id="UP000198889">
    <property type="component" value="Unassembled WGS sequence"/>
</dbReference>
<sequence>MSTIIHVAGALVSTNGVTLFKADGTSSVYSSDAYETARVLEKVMMPLARGEIPVTIDMAEFSLQAALTAAIPNAIIETQADGTEALVVGTGENKIEVANPKRLEKQMEHALHGKNAKGFKRFLKEFAKLNHAHTVDELLGFMETGDLPICNDGSILVYKFLDRREDGEFFVDKHTGKVKQRLGSRVSMPSSRVSTNRREACGSGLHVCSHRYGSYGNTLFLAKVSPADVITVPKGENSKMRVCAYHLVAQLPDELYRVVANRQSLMTNEEGRKLVERIINGDHTPVLEDVKVGGSTYENKDTKIATRKLPKPKKLVKTKGVKVSVSEAASAKSKITPTTVRAQLATAAMTGDYSAAINAPAPSPAAAGGAYEAKLAKAQDLYNAGKSIREISKELSMCRKSLSRNLRTK</sequence>
<protein>
    <recommendedName>
        <fullName evidence="3">Helix-turn-helix domain-containing protein</fullName>
    </recommendedName>
</protein>
<dbReference type="EMBL" id="FMTP01000010">
    <property type="protein sequence ID" value="SCW95939.1"/>
    <property type="molecule type" value="Genomic_DNA"/>
</dbReference>
<dbReference type="RefSeq" id="WP_091444334.1">
    <property type="nucleotide sequence ID" value="NZ_FMTP01000010.1"/>
</dbReference>
<evidence type="ECO:0000313" key="1">
    <source>
        <dbReference type="EMBL" id="SCW95939.1"/>
    </source>
</evidence>
<gene>
    <name evidence="1" type="ORF">SAMN05660859_0153</name>
</gene>
<organism evidence="1 2">
    <name type="scientific">Ancylobacter rudongensis</name>
    <dbReference type="NCBI Taxonomy" id="177413"/>
    <lineage>
        <taxon>Bacteria</taxon>
        <taxon>Pseudomonadati</taxon>
        <taxon>Pseudomonadota</taxon>
        <taxon>Alphaproteobacteria</taxon>
        <taxon>Hyphomicrobiales</taxon>
        <taxon>Xanthobacteraceae</taxon>
        <taxon>Ancylobacter</taxon>
    </lineage>
</organism>
<name>A0A1G4UT10_9HYPH</name>
<accession>A0A1G4UT10</accession>
<evidence type="ECO:0000313" key="2">
    <source>
        <dbReference type="Proteomes" id="UP000198889"/>
    </source>
</evidence>
<keyword evidence="2" id="KW-1185">Reference proteome</keyword>
<dbReference type="AlphaFoldDB" id="A0A1G4UT10"/>
<evidence type="ECO:0008006" key="3">
    <source>
        <dbReference type="Google" id="ProtNLM"/>
    </source>
</evidence>